<dbReference type="AlphaFoldDB" id="D3PWQ1"/>
<evidence type="ECO:0000313" key="1">
    <source>
        <dbReference type="EMBL" id="ADD43273.1"/>
    </source>
</evidence>
<sequence length="114" mass="12668">MHAHLPPATLVVVTSPHSAPTTTAHGLYLATHHHPEVGAYHMVCLRYQYAPPYGSRIQAYPRDEVAPTPHHLSSLDIYDMLELKTTLHHWGYPEALPTITAINNTLNHIAPLPT</sequence>
<accession>D3PWQ1</accession>
<dbReference type="EMBL" id="CP001778">
    <property type="protein sequence ID" value="ADD43273.1"/>
    <property type="molecule type" value="Genomic_DNA"/>
</dbReference>
<dbReference type="STRING" id="446470.Snas_3613"/>
<name>D3PWQ1_STANL</name>
<dbReference type="Proteomes" id="UP000000844">
    <property type="component" value="Chromosome"/>
</dbReference>
<keyword evidence="2" id="KW-1185">Reference proteome</keyword>
<dbReference type="HOGENOM" id="CLU_2119617_0_0_11"/>
<proteinExistence type="predicted"/>
<evidence type="ECO:0000313" key="2">
    <source>
        <dbReference type="Proteomes" id="UP000000844"/>
    </source>
</evidence>
<reference evidence="1 2" key="1">
    <citation type="journal article" date="2009" name="Stand. Genomic Sci.">
        <title>Complete genome sequence of Stackebrandtia nassauensis type strain (LLR-40K-21).</title>
        <authorList>
            <person name="Munk C."/>
            <person name="Lapidus A."/>
            <person name="Copeland A."/>
            <person name="Jando M."/>
            <person name="Mayilraj S."/>
            <person name="Glavina Del Rio T."/>
            <person name="Nolan M."/>
            <person name="Chen F."/>
            <person name="Lucas S."/>
            <person name="Tice H."/>
            <person name="Cheng J.F."/>
            <person name="Han C."/>
            <person name="Detter J.C."/>
            <person name="Bruce D."/>
            <person name="Goodwin L."/>
            <person name="Chain P."/>
            <person name="Pitluck S."/>
            <person name="Goker M."/>
            <person name="Ovchinikova G."/>
            <person name="Pati A."/>
            <person name="Ivanova N."/>
            <person name="Mavromatis K."/>
            <person name="Chen A."/>
            <person name="Palaniappan K."/>
            <person name="Land M."/>
            <person name="Hauser L."/>
            <person name="Chang Y.J."/>
            <person name="Jeffries C.D."/>
            <person name="Bristow J."/>
            <person name="Eisen J.A."/>
            <person name="Markowitz V."/>
            <person name="Hugenholtz P."/>
            <person name="Kyrpides N.C."/>
            <person name="Klenk H.P."/>
        </authorList>
    </citation>
    <scope>NUCLEOTIDE SEQUENCE [LARGE SCALE GENOMIC DNA]</scope>
    <source>
        <strain evidence="2">DSM 44728 / CIP 108903 / NRRL B-16338 / NBRC 102104 / LLR-40K-21</strain>
    </source>
</reference>
<dbReference type="KEGG" id="sna:Snas_3613"/>
<organism evidence="1 2">
    <name type="scientific">Stackebrandtia nassauensis (strain DSM 44728 / CIP 108903 / NRRL B-16338 / NBRC 102104 / LLR-40K-21)</name>
    <dbReference type="NCBI Taxonomy" id="446470"/>
    <lineage>
        <taxon>Bacteria</taxon>
        <taxon>Bacillati</taxon>
        <taxon>Actinomycetota</taxon>
        <taxon>Actinomycetes</taxon>
        <taxon>Glycomycetales</taxon>
        <taxon>Glycomycetaceae</taxon>
        <taxon>Stackebrandtia</taxon>
    </lineage>
</organism>
<gene>
    <name evidence="1" type="ordered locus">Snas_3613</name>
</gene>
<dbReference type="RefSeq" id="WP_013018844.1">
    <property type="nucleotide sequence ID" value="NC_013947.1"/>
</dbReference>
<protein>
    <submittedName>
        <fullName evidence="1">Uncharacterized protein</fullName>
    </submittedName>
</protein>